<evidence type="ECO:0000313" key="2">
    <source>
        <dbReference type="Proteomes" id="UP000318542"/>
    </source>
</evidence>
<gene>
    <name evidence="1" type="ORF">Tther_02253</name>
</gene>
<dbReference type="AlphaFoldDB" id="A0A554WXA3"/>
<evidence type="ECO:0000313" key="1">
    <source>
        <dbReference type="EMBL" id="TSE28204.1"/>
    </source>
</evidence>
<keyword evidence="2" id="KW-1185">Reference proteome</keyword>
<name>A0A554WXA3_9BURK</name>
<comment type="caution">
    <text evidence="1">The sequence shown here is derived from an EMBL/GenBank/DDBJ whole genome shotgun (WGS) entry which is preliminary data.</text>
</comment>
<proteinExistence type="predicted"/>
<protein>
    <submittedName>
        <fullName evidence="1">Uncharacterized protein</fullName>
    </submittedName>
</protein>
<dbReference type="Proteomes" id="UP000318542">
    <property type="component" value="Unassembled WGS sequence"/>
</dbReference>
<accession>A0A554WXA3</accession>
<organism evidence="1 2">
    <name type="scientific">Tepidimonas thermarum</name>
    <dbReference type="NCBI Taxonomy" id="335431"/>
    <lineage>
        <taxon>Bacteria</taxon>
        <taxon>Pseudomonadati</taxon>
        <taxon>Pseudomonadota</taxon>
        <taxon>Betaproteobacteria</taxon>
        <taxon>Burkholderiales</taxon>
        <taxon>Tepidimonas</taxon>
    </lineage>
</organism>
<dbReference type="EMBL" id="VJOL01000056">
    <property type="protein sequence ID" value="TSE28204.1"/>
    <property type="molecule type" value="Genomic_DNA"/>
</dbReference>
<sequence length="122" mass="13152">MVGRAIGGDDDDALGSLLARQVAQQLQPAAIGQPHVGQQRAVAPLRQARARLRQVPDGIHRQPDLDQRQLVELPQVGLVLDDEQGSGVVAAVHGAMSMTGIRMTKALPRRPSRSVRSWLRSA</sequence>
<reference evidence="1 2" key="1">
    <citation type="submission" date="2019-07" db="EMBL/GenBank/DDBJ databases">
        <title>Tepidimonas thermarum AA-1 draft genome.</title>
        <authorList>
            <person name="Da Costa M.S."/>
            <person name="Froufe H.J.C."/>
            <person name="Egas C."/>
            <person name="Albuquerque L."/>
        </authorList>
    </citation>
    <scope>NUCLEOTIDE SEQUENCE [LARGE SCALE GENOMIC DNA]</scope>
    <source>
        <strain evidence="1 2">AA-1</strain>
    </source>
</reference>